<dbReference type="Proteomes" id="UP001212741">
    <property type="component" value="Unassembled WGS sequence"/>
</dbReference>
<reference evidence="1" key="1">
    <citation type="submission" date="2023-01" db="EMBL/GenBank/DDBJ databases">
        <title>Human gut microbiome strain richness.</title>
        <authorList>
            <person name="Chen-Liaw A."/>
        </authorList>
    </citation>
    <scope>NUCLEOTIDE SEQUENCE</scope>
    <source>
        <strain evidence="1">D54st1_D6_D54t1_190329</strain>
    </source>
</reference>
<name>A0AAW6AIA2_9ACTN</name>
<dbReference type="AlphaFoldDB" id="A0AAW6AIA2"/>
<evidence type="ECO:0000313" key="2">
    <source>
        <dbReference type="Proteomes" id="UP001212741"/>
    </source>
</evidence>
<dbReference type="RefSeq" id="WP_195520570.1">
    <property type="nucleotide sequence ID" value="NZ_JADNPG010000003.1"/>
</dbReference>
<comment type="caution">
    <text evidence="1">The sequence shown here is derived from an EMBL/GenBank/DDBJ whole genome shotgun (WGS) entry which is preliminary data.</text>
</comment>
<protein>
    <submittedName>
        <fullName evidence="1">Gp19/Gp15/Gp42 family protein</fullName>
    </submittedName>
</protein>
<evidence type="ECO:0000313" key="1">
    <source>
        <dbReference type="EMBL" id="MDB1838213.1"/>
    </source>
</evidence>
<gene>
    <name evidence="1" type="ORF">PMW86_01190</name>
</gene>
<dbReference type="EMBL" id="JAQLEC010000002">
    <property type="protein sequence ID" value="MDB1838213.1"/>
    <property type="molecule type" value="Genomic_DNA"/>
</dbReference>
<sequence length="134" mass="14258">MDAFATVADYEARCGAAEDEARVAALLEDASAYLRGAYRRRMGVQYLAGSNPTFDENVKSVCVAMVARAVNAPGAMAGITQQSQTTGPYSSSVTFANPTGDLYLGRSDLKRLGLAGCRVRSIQPVTAADRWEEA</sequence>
<accession>A0AAW6AIA2</accession>
<proteinExistence type="predicted"/>
<dbReference type="Pfam" id="PF09355">
    <property type="entry name" value="Phage_Gp19"/>
    <property type="match status" value="1"/>
</dbReference>
<dbReference type="InterPro" id="IPR018963">
    <property type="entry name" value="Mycophage_D29_Gp19"/>
</dbReference>
<organism evidence="1 2">
    <name type="scientific">Collinsella aerofaciens</name>
    <dbReference type="NCBI Taxonomy" id="74426"/>
    <lineage>
        <taxon>Bacteria</taxon>
        <taxon>Bacillati</taxon>
        <taxon>Actinomycetota</taxon>
        <taxon>Coriobacteriia</taxon>
        <taxon>Coriobacteriales</taxon>
        <taxon>Coriobacteriaceae</taxon>
        <taxon>Collinsella</taxon>
    </lineage>
</organism>